<dbReference type="STRING" id="15368.A0A0Q3S1U0"/>
<keyword evidence="3 7" id="KW-0808">Transferase</keyword>
<dbReference type="Gramene" id="KQK19034">
    <property type="protein sequence ID" value="KQK19034"/>
    <property type="gene ID" value="BRADI_1g46037v3"/>
</dbReference>
<dbReference type="GeneID" id="100826716"/>
<evidence type="ECO:0000256" key="6">
    <source>
        <dbReference type="ARBA" id="ARBA00023316"/>
    </source>
</evidence>
<dbReference type="EMBL" id="CM000880">
    <property type="protein sequence ID" value="KQK19034.1"/>
    <property type="molecule type" value="Genomic_DNA"/>
</dbReference>
<dbReference type="Gene3D" id="3.40.50.11340">
    <property type="match status" value="1"/>
</dbReference>
<organism evidence="8">
    <name type="scientific">Brachypodium distachyon</name>
    <name type="common">Purple false brome</name>
    <name type="synonym">Trachynia distachya</name>
    <dbReference type="NCBI Taxonomy" id="15368"/>
    <lineage>
        <taxon>Eukaryota</taxon>
        <taxon>Viridiplantae</taxon>
        <taxon>Streptophyta</taxon>
        <taxon>Embryophyta</taxon>
        <taxon>Tracheophyta</taxon>
        <taxon>Spermatophyta</taxon>
        <taxon>Magnoliopsida</taxon>
        <taxon>Liliopsida</taxon>
        <taxon>Poales</taxon>
        <taxon>Poaceae</taxon>
        <taxon>BOP clade</taxon>
        <taxon>Pooideae</taxon>
        <taxon>Stipodae</taxon>
        <taxon>Brachypodieae</taxon>
        <taxon>Brachypodium</taxon>
    </lineage>
</organism>
<evidence type="ECO:0000313" key="9">
    <source>
        <dbReference type="EnsemblPlants" id="KQK19034"/>
    </source>
</evidence>
<dbReference type="GO" id="GO:0042546">
    <property type="term" value="P:cell wall biogenesis"/>
    <property type="evidence" value="ECO:0007669"/>
    <property type="project" value="InterPro"/>
</dbReference>
<evidence type="ECO:0000256" key="2">
    <source>
        <dbReference type="ARBA" id="ARBA00022676"/>
    </source>
</evidence>
<keyword evidence="10" id="KW-1185">Reference proteome</keyword>
<evidence type="ECO:0000256" key="4">
    <source>
        <dbReference type="ARBA" id="ARBA00023034"/>
    </source>
</evidence>
<gene>
    <name evidence="9" type="primary">LOC100826716</name>
    <name evidence="8" type="ORF">BRADI_1g46037v3</name>
</gene>
<keyword evidence="5" id="KW-0325">Glycoprotein</keyword>
<accession>A0A0Q3S1U0</accession>
<evidence type="ECO:0000256" key="5">
    <source>
        <dbReference type="ARBA" id="ARBA00023180"/>
    </source>
</evidence>
<dbReference type="OrthoDB" id="428346at2759"/>
<dbReference type="GO" id="GO:0008107">
    <property type="term" value="F:galactoside 2-alpha-L-fucosyltransferase activity"/>
    <property type="evidence" value="ECO:0007669"/>
    <property type="project" value="InterPro"/>
</dbReference>
<dbReference type="GO" id="GO:0009969">
    <property type="term" value="P:xyloglucan biosynthetic process"/>
    <property type="evidence" value="ECO:0000318"/>
    <property type="project" value="GO_Central"/>
</dbReference>
<evidence type="ECO:0000313" key="8">
    <source>
        <dbReference type="EMBL" id="KQK19034.1"/>
    </source>
</evidence>
<keyword evidence="7" id="KW-0812">Transmembrane</keyword>
<dbReference type="RefSeq" id="XP_014758452.1">
    <property type="nucleotide sequence ID" value="XM_014902966.2"/>
</dbReference>
<reference evidence="8" key="2">
    <citation type="submission" date="2017-06" db="EMBL/GenBank/DDBJ databases">
        <title>WGS assembly of Brachypodium distachyon.</title>
        <authorList>
            <consortium name="The International Brachypodium Initiative"/>
            <person name="Lucas S."/>
            <person name="Harmon-Smith M."/>
            <person name="Lail K."/>
            <person name="Tice H."/>
            <person name="Grimwood J."/>
            <person name="Bruce D."/>
            <person name="Barry K."/>
            <person name="Shu S."/>
            <person name="Lindquist E."/>
            <person name="Wang M."/>
            <person name="Pitluck S."/>
            <person name="Vogel J.P."/>
            <person name="Garvin D.F."/>
            <person name="Mockler T.C."/>
            <person name="Schmutz J."/>
            <person name="Rokhsar D."/>
            <person name="Bevan M.W."/>
        </authorList>
    </citation>
    <scope>NUCLEOTIDE SEQUENCE</scope>
    <source>
        <strain evidence="8">Bd21</strain>
    </source>
</reference>
<comment type="similarity">
    <text evidence="1 7">Belongs to the glycosyltransferase 37 family.</text>
</comment>
<feature type="transmembrane region" description="Helical" evidence="7">
    <location>
        <begin position="41"/>
        <end position="64"/>
    </location>
</feature>
<keyword evidence="6 7" id="KW-0961">Cell wall biogenesis/degradation</keyword>
<dbReference type="Pfam" id="PF03254">
    <property type="entry name" value="XG_FTase"/>
    <property type="match status" value="1"/>
</dbReference>
<dbReference type="FunFam" id="3.40.50.11340:FF:000005">
    <property type="entry name" value="Galactoside 2-alpha-L-fucosyltransferase"/>
    <property type="match status" value="1"/>
</dbReference>
<evidence type="ECO:0000256" key="7">
    <source>
        <dbReference type="RuleBase" id="RU367004"/>
    </source>
</evidence>
<dbReference type="GO" id="GO:0032580">
    <property type="term" value="C:Golgi cisterna membrane"/>
    <property type="evidence" value="ECO:0007669"/>
    <property type="project" value="UniProtKB-SubCell"/>
</dbReference>
<dbReference type="GO" id="GO:0071555">
    <property type="term" value="P:cell wall organization"/>
    <property type="evidence" value="ECO:0007669"/>
    <property type="project" value="UniProtKB-UniRule"/>
</dbReference>
<sequence>MDTKCGMDEQSWLVIEEQASPFTGKKTNKASVVKGRRWSSLANAVMVALIMTMPPILLMLGGHLSTPAVWIKSTVSELGTRRVAEPKKDVLLGGLLLPGIDEQSCASRYQSVHYRKNMTRSPTPYLIKRLREQEALQRRCGPGTEPYRRASERLRSGQKFADTIDGCGYLVLLSYQGLGNRILAMASAFLYAMLTNRVLLVDRGKTLGDLFCEPFPGTTWLLPLDFPLRGYNDLGESAAESYGNVSLRGETASKHRFVYIHLEHDAAPANRLVYCDDHREFLHRVQWVVMRSDGYIAPGFFLNPAYQEELRKMFPRRDSVFYILSRYLLHPTNDVWGMVTRFYDAYLKDADERLGIQVRVFFDAGVQPRPLPHILERILACTKQENLLPGVVNNVPSPMKTKKARSKAVLMTGLNTWYHDSIREMYWRSASADGEVVSVHQPSHEGLQHFFRSVHDQKALAEMYLLSMTDKIVTSGWSTFGYVGTALGGLTPYIMVKPDNQESTDPPCTRAMSMEPCSQGPPYFECTKKQIDNIINTGNLVPHLRSCEDMSWGIKLTDPEVTEKHD</sequence>
<keyword evidence="7" id="KW-1133">Transmembrane helix</keyword>
<dbReference type="PANTHER" id="PTHR31889:SF11">
    <property type="entry name" value="FUCOSYLTRANSFERASE"/>
    <property type="match status" value="1"/>
</dbReference>
<dbReference type="AlphaFoldDB" id="A0A0Q3S1U0"/>
<evidence type="ECO:0000256" key="1">
    <source>
        <dbReference type="ARBA" id="ARBA00010481"/>
    </source>
</evidence>
<dbReference type="EC" id="2.4.1.-" evidence="7"/>
<reference evidence="8 9" key="1">
    <citation type="journal article" date="2010" name="Nature">
        <title>Genome sequencing and analysis of the model grass Brachypodium distachyon.</title>
        <authorList>
            <consortium name="International Brachypodium Initiative"/>
        </authorList>
    </citation>
    <scope>NUCLEOTIDE SEQUENCE [LARGE SCALE GENOMIC DNA]</scope>
    <source>
        <strain evidence="8 9">Bd21</strain>
    </source>
</reference>
<keyword evidence="4 7" id="KW-0333">Golgi apparatus</keyword>
<dbReference type="FunCoup" id="A0A0Q3S1U0">
    <property type="interactions" value="9"/>
</dbReference>
<name>A0A0Q3S1U0_BRADI</name>
<keyword evidence="7" id="KW-0472">Membrane</keyword>
<dbReference type="EnsemblPlants" id="KQK19034">
    <property type="protein sequence ID" value="KQK19034"/>
    <property type="gene ID" value="BRADI_1g46037v3"/>
</dbReference>
<dbReference type="PANTHER" id="PTHR31889">
    <property type="entry name" value="FUCOSYLTRANSFERASE 2-RELATED"/>
    <property type="match status" value="1"/>
</dbReference>
<protein>
    <recommendedName>
        <fullName evidence="7">Fucosyltransferase</fullName>
        <ecNumber evidence="7">2.4.1.-</ecNumber>
    </recommendedName>
</protein>
<comment type="function">
    <text evidence="7">May be involved in cell wall biosynthesis.</text>
</comment>
<keyword evidence="2 7" id="KW-0328">Glycosyltransferase</keyword>
<comment type="subcellular location">
    <subcellularLocation>
        <location evidence="7">Golgi apparatus</location>
        <location evidence="7">Golgi stack membrane</location>
        <topology evidence="7">Single-pass type II membrane protein</topology>
    </subcellularLocation>
</comment>
<dbReference type="InterPro" id="IPR004938">
    <property type="entry name" value="XG_FTase"/>
</dbReference>
<proteinExistence type="inferred from homology"/>
<dbReference type="KEGG" id="bdi:100826716"/>
<reference evidence="9" key="3">
    <citation type="submission" date="2018-08" db="UniProtKB">
        <authorList>
            <consortium name="EnsemblPlants"/>
        </authorList>
    </citation>
    <scope>IDENTIFICATION</scope>
    <source>
        <strain evidence="9">cv. Bd21</strain>
    </source>
</reference>
<evidence type="ECO:0000256" key="3">
    <source>
        <dbReference type="ARBA" id="ARBA00022679"/>
    </source>
</evidence>
<evidence type="ECO:0000313" key="10">
    <source>
        <dbReference type="Proteomes" id="UP000008810"/>
    </source>
</evidence>
<dbReference type="Proteomes" id="UP000008810">
    <property type="component" value="Chromosome 1"/>
</dbReference>